<dbReference type="GO" id="GO:0005737">
    <property type="term" value="C:cytoplasm"/>
    <property type="evidence" value="ECO:0007669"/>
    <property type="project" value="TreeGrafter"/>
</dbReference>
<accession>A0A061BJ61</accession>
<dbReference type="OrthoDB" id="102559at2759"/>
<dbReference type="Gene3D" id="3.40.250.10">
    <property type="entry name" value="Rhodanese-like domain"/>
    <property type="match status" value="1"/>
</dbReference>
<dbReference type="SUPFAM" id="SSF52821">
    <property type="entry name" value="Rhodanese/Cell cycle control phosphatase"/>
    <property type="match status" value="1"/>
</dbReference>
<proteinExistence type="predicted"/>
<dbReference type="GO" id="GO:0005634">
    <property type="term" value="C:nucleus"/>
    <property type="evidence" value="ECO:0007669"/>
    <property type="project" value="TreeGrafter"/>
</dbReference>
<protein>
    <submittedName>
        <fullName evidence="2">CYFA0S40e00298g1_1</fullName>
    </submittedName>
</protein>
<reference evidence="2" key="1">
    <citation type="journal article" date="2014" name="Genome Announc.">
        <title>Genome sequence of the yeast Cyberlindnera fabianii (Hansenula fabianii).</title>
        <authorList>
            <person name="Freel K.C."/>
            <person name="Sarilar V."/>
            <person name="Neuveglise C."/>
            <person name="Devillers H."/>
            <person name="Friedrich A."/>
            <person name="Schacherer J."/>
        </authorList>
    </citation>
    <scope>NUCLEOTIDE SEQUENCE</scope>
    <source>
        <strain evidence="2">YJS4271</strain>
    </source>
</reference>
<feature type="domain" description="Rhodanese" evidence="1">
    <location>
        <begin position="27"/>
        <end position="125"/>
    </location>
</feature>
<dbReference type="AlphaFoldDB" id="A0A061BJ61"/>
<dbReference type="Pfam" id="PF00581">
    <property type="entry name" value="Rhodanese"/>
    <property type="match status" value="1"/>
</dbReference>
<evidence type="ECO:0000313" key="2">
    <source>
        <dbReference type="EMBL" id="CDR47951.1"/>
    </source>
</evidence>
<dbReference type="SMART" id="SM00450">
    <property type="entry name" value="RHOD"/>
    <property type="match status" value="1"/>
</dbReference>
<evidence type="ECO:0000259" key="1">
    <source>
        <dbReference type="PROSITE" id="PS50206"/>
    </source>
</evidence>
<name>A0A061BJ61_CYBFA</name>
<sequence>MSYSISSIKYLEPQTLKSWFTQGSPTGTGRFLVVDVRDSDYVGGHIKDSLHIPSPAFTLQVEDLISKANDKDDIVFHCALSQQRGPSAAMKFLRSVPIGFLDDKNVWVLRGGFTQWQELYGEDDTVTEGYQKDIWKFGY</sequence>
<dbReference type="PANTHER" id="PTHR10828">
    <property type="entry name" value="M-PHASE INDUCER PHOSPHATASE DUAL SPECIFICITY PHOSPHATASE CDC25"/>
    <property type="match status" value="1"/>
</dbReference>
<dbReference type="GO" id="GO:0004725">
    <property type="term" value="F:protein tyrosine phosphatase activity"/>
    <property type="evidence" value="ECO:0007669"/>
    <property type="project" value="TreeGrafter"/>
</dbReference>
<dbReference type="PhylomeDB" id="A0A061BJ61"/>
<organism evidence="2">
    <name type="scientific">Cyberlindnera fabianii</name>
    <name type="common">Yeast</name>
    <name type="synonym">Hansenula fabianii</name>
    <dbReference type="NCBI Taxonomy" id="36022"/>
    <lineage>
        <taxon>Eukaryota</taxon>
        <taxon>Fungi</taxon>
        <taxon>Dikarya</taxon>
        <taxon>Ascomycota</taxon>
        <taxon>Saccharomycotina</taxon>
        <taxon>Saccharomycetes</taxon>
        <taxon>Phaffomycetales</taxon>
        <taxon>Phaffomycetaceae</taxon>
        <taxon>Cyberlindnera</taxon>
    </lineage>
</organism>
<gene>
    <name evidence="2" type="ORF">CYFA0S_40e00298g</name>
</gene>
<dbReference type="PROSITE" id="PS50206">
    <property type="entry name" value="RHODANESE_3"/>
    <property type="match status" value="1"/>
</dbReference>
<dbReference type="PANTHER" id="PTHR10828:SF38">
    <property type="entry name" value="ARSENICAL-RESISTANCE PROTEIN 2-RELATED"/>
    <property type="match status" value="1"/>
</dbReference>
<dbReference type="InterPro" id="IPR036873">
    <property type="entry name" value="Rhodanese-like_dom_sf"/>
</dbReference>
<dbReference type="VEuPathDB" id="FungiDB:BON22_3539"/>
<dbReference type="InterPro" id="IPR001763">
    <property type="entry name" value="Rhodanese-like_dom"/>
</dbReference>
<dbReference type="EMBL" id="LK052925">
    <property type="protein sequence ID" value="CDR47951.1"/>
    <property type="molecule type" value="Genomic_DNA"/>
</dbReference>